<protein>
    <submittedName>
        <fullName evidence="1">Uncharacterized protein</fullName>
    </submittedName>
</protein>
<keyword evidence="2" id="KW-1185">Reference proteome</keyword>
<gene>
    <name evidence="1" type="ORF">BCON_0119g00100</name>
</gene>
<evidence type="ECO:0000313" key="1">
    <source>
        <dbReference type="EMBL" id="TGO53686.1"/>
    </source>
</evidence>
<proteinExistence type="predicted"/>
<dbReference type="EMBL" id="PQXN01000119">
    <property type="protein sequence ID" value="TGO53686.1"/>
    <property type="molecule type" value="Genomic_DNA"/>
</dbReference>
<reference evidence="1 2" key="1">
    <citation type="submission" date="2017-12" db="EMBL/GenBank/DDBJ databases">
        <title>Comparative genomics of Botrytis spp.</title>
        <authorList>
            <person name="Valero-Jimenez C.A."/>
            <person name="Tapia P."/>
            <person name="Veloso J."/>
            <person name="Silva-Moreno E."/>
            <person name="Staats M."/>
            <person name="Valdes J.H."/>
            <person name="Van Kan J.A.L."/>
        </authorList>
    </citation>
    <scope>NUCLEOTIDE SEQUENCE [LARGE SCALE GENOMIC DNA]</scope>
    <source>
        <strain evidence="1 2">MUCL11595</strain>
    </source>
</reference>
<name>A0A4Z1HX95_9HELO</name>
<comment type="caution">
    <text evidence="1">The sequence shown here is derived from an EMBL/GenBank/DDBJ whole genome shotgun (WGS) entry which is preliminary data.</text>
</comment>
<accession>A0A4Z1HX95</accession>
<dbReference type="Proteomes" id="UP000297527">
    <property type="component" value="Unassembled WGS sequence"/>
</dbReference>
<evidence type="ECO:0000313" key="2">
    <source>
        <dbReference type="Proteomes" id="UP000297527"/>
    </source>
</evidence>
<organism evidence="1 2">
    <name type="scientific">Botryotinia convoluta</name>
    <dbReference type="NCBI Taxonomy" id="54673"/>
    <lineage>
        <taxon>Eukaryota</taxon>
        <taxon>Fungi</taxon>
        <taxon>Dikarya</taxon>
        <taxon>Ascomycota</taxon>
        <taxon>Pezizomycotina</taxon>
        <taxon>Leotiomycetes</taxon>
        <taxon>Helotiales</taxon>
        <taxon>Sclerotiniaceae</taxon>
        <taxon>Botryotinia</taxon>
    </lineage>
</organism>
<sequence>MAKAYAYDRRACKSRPIILSVGDFSQSLKSTDMKISKKLLEVDTNRGTIAVPYSTLEKETSKCRLLPIVAND</sequence>
<dbReference type="AlphaFoldDB" id="A0A4Z1HX95"/>